<organism evidence="2 3">
    <name type="scientific">Cyclopterus lumpus</name>
    <name type="common">Lumpsucker</name>
    <dbReference type="NCBI Taxonomy" id="8103"/>
    <lineage>
        <taxon>Eukaryota</taxon>
        <taxon>Metazoa</taxon>
        <taxon>Chordata</taxon>
        <taxon>Craniata</taxon>
        <taxon>Vertebrata</taxon>
        <taxon>Euteleostomi</taxon>
        <taxon>Actinopterygii</taxon>
        <taxon>Neopterygii</taxon>
        <taxon>Teleostei</taxon>
        <taxon>Neoteleostei</taxon>
        <taxon>Acanthomorphata</taxon>
        <taxon>Eupercaria</taxon>
        <taxon>Perciformes</taxon>
        <taxon>Cottioidei</taxon>
        <taxon>Cottales</taxon>
        <taxon>Cyclopteridae</taxon>
        <taxon>Cyclopterus</taxon>
    </lineage>
</organism>
<dbReference type="GeneTree" id="ENSGT00390000018541"/>
<dbReference type="Pfam" id="PF10171">
    <property type="entry name" value="Tim29"/>
    <property type="match status" value="1"/>
</dbReference>
<dbReference type="PANTHER" id="PTHR21435:SF1">
    <property type="entry name" value="MITOCHONDRIAL IMPORT INNER MEMBRANE TRANSLOCASE SUBUNIT TIM29"/>
    <property type="match status" value="1"/>
</dbReference>
<proteinExistence type="predicted"/>
<dbReference type="OrthoDB" id="5970620at2759"/>
<feature type="compositionally biased region" description="Basic and acidic residues" evidence="1">
    <location>
        <begin position="233"/>
        <end position="255"/>
    </location>
</feature>
<name>A0A8C2ZR64_CYCLU</name>
<evidence type="ECO:0000256" key="1">
    <source>
        <dbReference type="SAM" id="MobiDB-lite"/>
    </source>
</evidence>
<dbReference type="InterPro" id="IPR019322">
    <property type="entry name" value="TIMM29"/>
</dbReference>
<protein>
    <submittedName>
        <fullName evidence="2">Translocase of inner mitochondrial membrane 29</fullName>
    </submittedName>
</protein>
<dbReference type="Proteomes" id="UP000694565">
    <property type="component" value="Unplaced"/>
</dbReference>
<accession>A0A8C2ZR64</accession>
<dbReference type="PANTHER" id="PTHR21435">
    <property type="entry name" value="MITOCHONDRIAL IMPORT INNER MEMBRANE TRANSLOCASE SUBUNIT TIM29"/>
    <property type="match status" value="1"/>
</dbReference>
<dbReference type="AlphaFoldDB" id="A0A8C2ZR64"/>
<dbReference type="KEGG" id="clum:117734920"/>
<dbReference type="Ensembl" id="ENSCLMT00005032477.1">
    <property type="protein sequence ID" value="ENSCLMP00005031124.1"/>
    <property type="gene ID" value="ENSCLMG00005015069.1"/>
</dbReference>
<dbReference type="GeneID" id="117734920"/>
<dbReference type="CTD" id="90580"/>
<evidence type="ECO:0000313" key="2">
    <source>
        <dbReference type="Ensembl" id="ENSCLMP00005031124.1"/>
    </source>
</evidence>
<feature type="region of interest" description="Disordered" evidence="1">
    <location>
        <begin position="222"/>
        <end position="255"/>
    </location>
</feature>
<keyword evidence="3" id="KW-1185">Reference proteome</keyword>
<dbReference type="GO" id="GO:0042721">
    <property type="term" value="C:TIM22 mitochondrial import inner membrane insertion complex"/>
    <property type="evidence" value="ECO:0007669"/>
    <property type="project" value="InterPro"/>
</dbReference>
<reference evidence="2" key="1">
    <citation type="submission" date="2025-08" db="UniProtKB">
        <authorList>
            <consortium name="Ensembl"/>
        </authorList>
    </citation>
    <scope>IDENTIFICATION</scope>
</reference>
<dbReference type="RefSeq" id="XP_034395153.1">
    <property type="nucleotide sequence ID" value="XM_034539262.1"/>
</dbReference>
<reference evidence="2" key="2">
    <citation type="submission" date="2025-09" db="UniProtKB">
        <authorList>
            <consortium name="Ensembl"/>
        </authorList>
    </citation>
    <scope>IDENTIFICATION</scope>
</reference>
<sequence>MASLRVVRRMFSAAAETVAAPVTSSRWERLKNSKAVGWCRDLVSDYKEACREIVVGSWERPVKASVYASLLGGTWACFYTRPDHSSFEATLLEYSNQLGLLSPWIRNGTSNGHVQSLVKLRNEGRLQHTSLGLLSLVYHSDYDQDTTLYEAQCSNLSTPWRELPQRILDVGFVGRWWVLDSKMKDYDVNDDEFKHLPPHMQVTLPPAVQEVERSERLHKESWLALQGGEDEKETNILDRKEEGQIQALKEKPTRA</sequence>
<gene>
    <name evidence="2" type="primary">timm29</name>
</gene>
<dbReference type="GO" id="GO:0045039">
    <property type="term" value="P:protein insertion into mitochondrial inner membrane"/>
    <property type="evidence" value="ECO:0007669"/>
    <property type="project" value="TreeGrafter"/>
</dbReference>
<evidence type="ECO:0000313" key="3">
    <source>
        <dbReference type="Proteomes" id="UP000694565"/>
    </source>
</evidence>